<evidence type="ECO:0000256" key="9">
    <source>
        <dbReference type="ARBA" id="ARBA00023303"/>
    </source>
</evidence>
<feature type="transmembrane region" description="Helical" evidence="10">
    <location>
        <begin position="202"/>
        <end position="219"/>
    </location>
</feature>
<keyword evidence="3 10" id="KW-0812">Transmembrane</keyword>
<evidence type="ECO:0000256" key="7">
    <source>
        <dbReference type="ARBA" id="ARBA00023173"/>
    </source>
</evidence>
<dbReference type="PANTHER" id="PTHR43427:SF6">
    <property type="entry name" value="CHLORIDE CHANNEL PROTEIN CLC-E"/>
    <property type="match status" value="1"/>
</dbReference>
<keyword evidence="2" id="KW-0813">Transport</keyword>
<feature type="transmembrane region" description="Helical" evidence="10">
    <location>
        <begin position="401"/>
        <end position="419"/>
    </location>
</feature>
<dbReference type="InterPro" id="IPR001807">
    <property type="entry name" value="ClC"/>
</dbReference>
<proteinExistence type="predicted"/>
<evidence type="ECO:0000256" key="1">
    <source>
        <dbReference type="ARBA" id="ARBA00004141"/>
    </source>
</evidence>
<keyword evidence="12" id="KW-1185">Reference proteome</keyword>
<organism evidence="11 12">
    <name type="scientific">Shinella sedimenti</name>
    <dbReference type="NCBI Taxonomy" id="2919913"/>
    <lineage>
        <taxon>Bacteria</taxon>
        <taxon>Pseudomonadati</taxon>
        <taxon>Pseudomonadota</taxon>
        <taxon>Alphaproteobacteria</taxon>
        <taxon>Hyphomicrobiales</taxon>
        <taxon>Rhizobiaceae</taxon>
        <taxon>Shinella</taxon>
    </lineage>
</organism>
<gene>
    <name evidence="11" type="ORF">MKI86_04015</name>
</gene>
<feature type="transmembrane region" description="Helical" evidence="10">
    <location>
        <begin position="239"/>
        <end position="261"/>
    </location>
</feature>
<dbReference type="Gene3D" id="1.10.3080.10">
    <property type="entry name" value="Clc chloride channel"/>
    <property type="match status" value="1"/>
</dbReference>
<keyword evidence="6 10" id="KW-0472">Membrane</keyword>
<feature type="transmembrane region" description="Helical" evidence="10">
    <location>
        <begin position="66"/>
        <end position="85"/>
    </location>
</feature>
<dbReference type="RefSeq" id="WP_241597614.1">
    <property type="nucleotide sequence ID" value="NZ_JAKVIN010000001.1"/>
</dbReference>
<keyword evidence="7" id="KW-0869">Chloride channel</keyword>
<dbReference type="PRINTS" id="PR00762">
    <property type="entry name" value="CLCHANNEL"/>
</dbReference>
<evidence type="ECO:0000256" key="10">
    <source>
        <dbReference type="SAM" id="Phobius"/>
    </source>
</evidence>
<sequence length="453" mass="47659">MSRYYSKSKLLRRGRAMWGSYQVWRMRLVFWLGALAIGAVSVGFARLADVAQHLFSTARTAGEWTFLLPLFITPLGFVLCAWLAMQFFPNAQGSGIPQAIAARHLHDREDRARLLNLKLAVGKIVLTITGLLSGASIGREGPTVQVGASIMLQAARWGGVEQARGLILAGSAAGIAAAFNTPLAGIVFAIEEMSRSYESRTNGAVLTAVILAGIAALGLNGNYTYFGGAPSTTLHASDWWMVVICGIGGGLIGAIFSTAALRGARRIKRWAQPDVRRRMLMLAGASGLAIALLGILSSGATFGTGYEQARAAVEGTAPSPFFFLEKLAATFISMMSGIPGGIFAPSLSVGAGFGSTVATLLGASISLGALVGMAGYFAGVVQAPMTAFVIILEMSDSRESVIALMAASMLGYIAARFISSEPLYHGLSRAFIADSIRANRANQRADVERAPAR</sequence>
<dbReference type="Proteomes" id="UP001201844">
    <property type="component" value="Unassembled WGS sequence"/>
</dbReference>
<dbReference type="Pfam" id="PF00654">
    <property type="entry name" value="Voltage_CLC"/>
    <property type="match status" value="1"/>
</dbReference>
<evidence type="ECO:0000256" key="8">
    <source>
        <dbReference type="ARBA" id="ARBA00023214"/>
    </source>
</evidence>
<keyword evidence="5" id="KW-0406">Ion transport</keyword>
<dbReference type="EMBL" id="JAKVIN010000001">
    <property type="protein sequence ID" value="MCJ8148296.1"/>
    <property type="molecule type" value="Genomic_DNA"/>
</dbReference>
<name>A0ABT0CI56_9HYPH</name>
<dbReference type="InterPro" id="IPR050368">
    <property type="entry name" value="ClC-type_chloride_channel"/>
</dbReference>
<feature type="transmembrane region" description="Helical" evidence="10">
    <location>
        <begin position="166"/>
        <end position="190"/>
    </location>
</feature>
<dbReference type="PANTHER" id="PTHR43427">
    <property type="entry name" value="CHLORIDE CHANNEL PROTEIN CLC-E"/>
    <property type="match status" value="1"/>
</dbReference>
<evidence type="ECO:0000256" key="3">
    <source>
        <dbReference type="ARBA" id="ARBA00022692"/>
    </source>
</evidence>
<feature type="transmembrane region" description="Helical" evidence="10">
    <location>
        <begin position="322"/>
        <end position="344"/>
    </location>
</feature>
<comment type="subcellular location">
    <subcellularLocation>
        <location evidence="1">Membrane</location>
        <topology evidence="1">Multi-pass membrane protein</topology>
    </subcellularLocation>
</comment>
<keyword evidence="8" id="KW-0868">Chloride</keyword>
<keyword evidence="4 10" id="KW-1133">Transmembrane helix</keyword>
<evidence type="ECO:0000256" key="4">
    <source>
        <dbReference type="ARBA" id="ARBA00022989"/>
    </source>
</evidence>
<comment type="caution">
    <text evidence="11">The sequence shown here is derived from an EMBL/GenBank/DDBJ whole genome shotgun (WGS) entry which is preliminary data.</text>
</comment>
<evidence type="ECO:0000256" key="2">
    <source>
        <dbReference type="ARBA" id="ARBA00022448"/>
    </source>
</evidence>
<evidence type="ECO:0000313" key="12">
    <source>
        <dbReference type="Proteomes" id="UP001201844"/>
    </source>
</evidence>
<dbReference type="CDD" id="cd01034">
    <property type="entry name" value="EriC_like"/>
    <property type="match status" value="1"/>
</dbReference>
<dbReference type="SUPFAM" id="SSF81340">
    <property type="entry name" value="Clc chloride channel"/>
    <property type="match status" value="1"/>
</dbReference>
<reference evidence="11 12" key="1">
    <citation type="submission" date="2022-02" db="EMBL/GenBank/DDBJ databases">
        <title>Shinella B3.7 sp. nov., isolated from Sediment (Zhairuo Island).</title>
        <authorList>
            <person name="Chen G."/>
        </authorList>
    </citation>
    <scope>NUCLEOTIDE SEQUENCE [LARGE SCALE GENOMIC DNA]</scope>
    <source>
        <strain evidence="11 12">B3.7</strain>
    </source>
</reference>
<protein>
    <submittedName>
        <fullName evidence="11">Chloride channel protein</fullName>
    </submittedName>
</protein>
<feature type="transmembrane region" description="Helical" evidence="10">
    <location>
        <begin position="282"/>
        <end position="302"/>
    </location>
</feature>
<feature type="transmembrane region" description="Helical" evidence="10">
    <location>
        <begin position="115"/>
        <end position="137"/>
    </location>
</feature>
<feature type="transmembrane region" description="Helical" evidence="10">
    <location>
        <begin position="356"/>
        <end position="381"/>
    </location>
</feature>
<keyword evidence="9" id="KW-0407">Ion channel</keyword>
<dbReference type="InterPro" id="IPR014743">
    <property type="entry name" value="Cl-channel_core"/>
</dbReference>
<evidence type="ECO:0000313" key="11">
    <source>
        <dbReference type="EMBL" id="MCJ8148296.1"/>
    </source>
</evidence>
<evidence type="ECO:0000256" key="5">
    <source>
        <dbReference type="ARBA" id="ARBA00023065"/>
    </source>
</evidence>
<evidence type="ECO:0000256" key="6">
    <source>
        <dbReference type="ARBA" id="ARBA00023136"/>
    </source>
</evidence>
<accession>A0ABT0CI56</accession>